<evidence type="ECO:0000259" key="5">
    <source>
        <dbReference type="Pfam" id="PF17954"/>
    </source>
</evidence>
<comment type="caution">
    <text evidence="6">The sequence shown here is derived from an EMBL/GenBank/DDBJ whole genome shotgun (WGS) entry which is preliminary data.</text>
</comment>
<feature type="binding site" evidence="2">
    <location>
        <position position="103"/>
    </location>
    <ligand>
        <name>Fe cation</name>
        <dbReference type="ChEBI" id="CHEBI:24875"/>
    </ligand>
</feature>
<feature type="binding site" evidence="2">
    <location>
        <position position="101"/>
    </location>
    <ligand>
        <name>Fe cation</name>
        <dbReference type="ChEBI" id="CHEBI:24875"/>
    </ligand>
</feature>
<dbReference type="OrthoDB" id="9780903at2"/>
<feature type="binding site" evidence="2">
    <location>
        <position position="59"/>
    </location>
    <ligand>
        <name>Fe cation</name>
        <dbReference type="ChEBI" id="CHEBI:24875"/>
    </ligand>
</feature>
<dbReference type="AlphaFoldDB" id="A0A148KLH6"/>
<dbReference type="PIRSF" id="PIRSF006232">
    <property type="entry name" value="Pirin"/>
    <property type="match status" value="1"/>
</dbReference>
<dbReference type="Gene3D" id="2.60.120.10">
    <property type="entry name" value="Jelly Rolls"/>
    <property type="match status" value="2"/>
</dbReference>
<dbReference type="Proteomes" id="UP000070299">
    <property type="component" value="Unassembled WGS sequence"/>
</dbReference>
<evidence type="ECO:0000256" key="3">
    <source>
        <dbReference type="RuleBase" id="RU003457"/>
    </source>
</evidence>
<evidence type="ECO:0000256" key="1">
    <source>
        <dbReference type="ARBA" id="ARBA00008416"/>
    </source>
</evidence>
<dbReference type="InterPro" id="IPR003829">
    <property type="entry name" value="Pirin_N_dom"/>
</dbReference>
<comment type="similarity">
    <text evidence="1 3">Belongs to the pirin family.</text>
</comment>
<dbReference type="STRING" id="1799789.AX660_01675"/>
<dbReference type="InterPro" id="IPR014710">
    <property type="entry name" value="RmlC-like_jellyroll"/>
</dbReference>
<feature type="domain" description="Quercetin 2,3-dioxygenase C-terminal cupin" evidence="5">
    <location>
        <begin position="144"/>
        <end position="230"/>
    </location>
</feature>
<gene>
    <name evidence="6" type="ORF">AX660_01675</name>
</gene>
<organism evidence="6 7">
    <name type="scientific">Paraglaciecola hydrolytica</name>
    <dbReference type="NCBI Taxonomy" id="1799789"/>
    <lineage>
        <taxon>Bacteria</taxon>
        <taxon>Pseudomonadati</taxon>
        <taxon>Pseudomonadota</taxon>
        <taxon>Gammaproteobacteria</taxon>
        <taxon>Alteromonadales</taxon>
        <taxon>Alteromonadaceae</taxon>
        <taxon>Paraglaciecola</taxon>
    </lineage>
</organism>
<keyword evidence="2" id="KW-0408">Iron</keyword>
<name>A0A148KLH6_9ALTE</name>
<keyword evidence="2" id="KW-0479">Metal-binding</keyword>
<dbReference type="InterPro" id="IPR012093">
    <property type="entry name" value="Pirin"/>
</dbReference>
<dbReference type="PANTHER" id="PTHR43212">
    <property type="entry name" value="QUERCETIN 2,3-DIOXYGENASE"/>
    <property type="match status" value="1"/>
</dbReference>
<feature type="domain" description="Pirin N-terminal" evidence="4">
    <location>
        <begin position="11"/>
        <end position="119"/>
    </location>
</feature>
<keyword evidence="7" id="KW-1185">Reference proteome</keyword>
<dbReference type="CDD" id="cd02910">
    <property type="entry name" value="cupin_Yhhw_N"/>
    <property type="match status" value="1"/>
</dbReference>
<dbReference type="SUPFAM" id="SSF51182">
    <property type="entry name" value="RmlC-like cupins"/>
    <property type="match status" value="1"/>
</dbReference>
<dbReference type="PANTHER" id="PTHR43212:SF3">
    <property type="entry name" value="QUERCETIN 2,3-DIOXYGENASE"/>
    <property type="match status" value="1"/>
</dbReference>
<evidence type="ECO:0000256" key="2">
    <source>
        <dbReference type="PIRSR" id="PIRSR006232-1"/>
    </source>
</evidence>
<dbReference type="Pfam" id="PF02678">
    <property type="entry name" value="Pirin"/>
    <property type="match status" value="1"/>
</dbReference>
<accession>A0A148KLH6</accession>
<comment type="cofactor">
    <cofactor evidence="2">
        <name>Fe cation</name>
        <dbReference type="ChEBI" id="CHEBI:24875"/>
    </cofactor>
    <text evidence="2">Binds 1 Fe cation per subunit.</text>
</comment>
<feature type="binding site" evidence="2">
    <location>
        <position position="57"/>
    </location>
    <ligand>
        <name>Fe cation</name>
        <dbReference type="ChEBI" id="CHEBI:24875"/>
    </ligand>
</feature>
<dbReference type="EMBL" id="LSNE01000015">
    <property type="protein sequence ID" value="KXI27121.1"/>
    <property type="molecule type" value="Genomic_DNA"/>
</dbReference>
<dbReference type="RefSeq" id="WP_068381478.1">
    <property type="nucleotide sequence ID" value="NZ_LSNE01000015.1"/>
</dbReference>
<dbReference type="GO" id="GO:0046872">
    <property type="term" value="F:metal ion binding"/>
    <property type="evidence" value="ECO:0007669"/>
    <property type="project" value="UniProtKB-KW"/>
</dbReference>
<dbReference type="Pfam" id="PF17954">
    <property type="entry name" value="Pirin_C_2"/>
    <property type="match status" value="1"/>
</dbReference>
<evidence type="ECO:0000313" key="7">
    <source>
        <dbReference type="Proteomes" id="UP000070299"/>
    </source>
</evidence>
<evidence type="ECO:0000313" key="6">
    <source>
        <dbReference type="EMBL" id="KXI27121.1"/>
    </source>
</evidence>
<protein>
    <submittedName>
        <fullName evidence="6">Pirin</fullName>
    </submittedName>
</protein>
<evidence type="ECO:0000259" key="4">
    <source>
        <dbReference type="Pfam" id="PF02678"/>
    </source>
</evidence>
<dbReference type="InterPro" id="IPR041602">
    <property type="entry name" value="Quercetinase_C"/>
</dbReference>
<dbReference type="InterPro" id="IPR011051">
    <property type="entry name" value="RmlC_Cupin_sf"/>
</dbReference>
<reference evidence="7" key="1">
    <citation type="submission" date="2016-02" db="EMBL/GenBank/DDBJ databases">
        <authorList>
            <person name="Schultz-Johansen M."/>
            <person name="Glaring M.A."/>
            <person name="Bech P.K."/>
            <person name="Stougaard P."/>
        </authorList>
    </citation>
    <scope>NUCLEOTIDE SEQUENCE [LARGE SCALE GENOMIC DNA]</scope>
    <source>
        <strain evidence="7">S66</strain>
    </source>
</reference>
<proteinExistence type="inferred from homology"/>
<sequence length="231" mass="25209">MIEIRHANDRGKANFGWLDSRHTFSFGSYYDEKHMGHSALRVINDDTVVPAAGFGTHGHRDMEIITFVTEGVIEHKDSMGNIQRLPVGEFQLMSAGRGVTHSEYNGSKTDSLKFLQIWIEPNETGGEPGYQQKSFGQAQGLTPVITPTGIDGTLKIRQQASVSQLYLASNTEERVTIAAQRKAYVHVVTGVLQLDGQTLVAGDGAKISQVKQLSLVNQGDDAVVALVFDLP</sequence>